<sequence length="123" mass="13771">MAEYVTMRLVTAVNGLLGGLASHQYSAVDPAMPIATLIGILAQTKATCSGRFIQSMPFCPKRDMKDADGFSVLLFPTLGLQGIRSILRMFFPGGFFKEFQKCRISEKTITEHFYFSINELFQF</sequence>
<comment type="caution">
    <text evidence="1">The sequence shown here is derived from an EMBL/GenBank/DDBJ whole genome shotgun (WGS) entry which is preliminary data.</text>
</comment>
<evidence type="ECO:0000313" key="1">
    <source>
        <dbReference type="EMBL" id="GAN99188.1"/>
    </source>
</evidence>
<accession>A0A0D6Q765</accession>
<reference evidence="1 2" key="1">
    <citation type="submission" date="2012-11" db="EMBL/GenBank/DDBJ databases">
        <title>Whole genome sequence of Gluconacetobacter xylinus NBRC 13693.</title>
        <authorList>
            <person name="Azuma Y."/>
            <person name="Higashiura N."/>
            <person name="Hirakawa H."/>
            <person name="Matsushita K."/>
        </authorList>
    </citation>
    <scope>NUCLEOTIDE SEQUENCE [LARGE SCALE GENOMIC DNA]</scope>
    <source>
        <strain evidence="1 2">NBRC 13693</strain>
    </source>
</reference>
<organism evidence="1 2">
    <name type="scientific">Komagataeibacter xylinus NBRC 13693</name>
    <dbReference type="NCBI Taxonomy" id="1234668"/>
    <lineage>
        <taxon>Bacteria</taxon>
        <taxon>Pseudomonadati</taxon>
        <taxon>Pseudomonadota</taxon>
        <taxon>Alphaproteobacteria</taxon>
        <taxon>Acetobacterales</taxon>
        <taxon>Acetobacteraceae</taxon>
        <taxon>Komagataeibacter</taxon>
    </lineage>
</organism>
<name>A0A0D6Q765_KOMXY</name>
<dbReference type="EMBL" id="BANJ01000018">
    <property type="protein sequence ID" value="GAN99188.1"/>
    <property type="molecule type" value="Genomic_DNA"/>
</dbReference>
<protein>
    <submittedName>
        <fullName evidence="1">Uncharacterized protein</fullName>
    </submittedName>
</protein>
<evidence type="ECO:0000313" key="2">
    <source>
        <dbReference type="Proteomes" id="UP000032683"/>
    </source>
</evidence>
<gene>
    <name evidence="1" type="ORF">Gxy13693_018_013</name>
</gene>
<proteinExistence type="predicted"/>
<dbReference type="AlphaFoldDB" id="A0A0D6Q765"/>
<dbReference type="Proteomes" id="UP000032683">
    <property type="component" value="Unassembled WGS sequence"/>
</dbReference>